<gene>
    <name evidence="2" type="ORF">MA16_Dca000476</name>
</gene>
<dbReference type="PANTHER" id="PTHR23019:SF0">
    <property type="entry name" value="NUCLEAR PORE MEMBRANE GLYCOPROTEIN 210"/>
    <property type="match status" value="1"/>
</dbReference>
<sequence length="139" mass="15148">MVVLPIYPVEVAVGTELKAAVSLKTSDAAYSPLVAYQAGNGNRFGGYWIDVPEINNGIKHSYSTALDELYLAPGYAMDVHLSGGPERWDLHVEYVESVEVTGEQDLPVTDGVQVRQTHCNGRRLYTALCLSVGQFVCTL</sequence>
<dbReference type="STRING" id="906689.A0A2I0WTY7"/>
<dbReference type="InterPro" id="IPR055099">
    <property type="entry name" value="Ig_NUP210_7th"/>
</dbReference>
<dbReference type="EMBL" id="KZ502442">
    <property type="protein sequence ID" value="PKU79132.1"/>
    <property type="molecule type" value="Genomic_DNA"/>
</dbReference>
<dbReference type="AlphaFoldDB" id="A0A2I0WTY7"/>
<organism evidence="2 3">
    <name type="scientific">Dendrobium catenatum</name>
    <dbReference type="NCBI Taxonomy" id="906689"/>
    <lineage>
        <taxon>Eukaryota</taxon>
        <taxon>Viridiplantae</taxon>
        <taxon>Streptophyta</taxon>
        <taxon>Embryophyta</taxon>
        <taxon>Tracheophyta</taxon>
        <taxon>Spermatophyta</taxon>
        <taxon>Magnoliopsida</taxon>
        <taxon>Liliopsida</taxon>
        <taxon>Asparagales</taxon>
        <taxon>Orchidaceae</taxon>
        <taxon>Epidendroideae</taxon>
        <taxon>Malaxideae</taxon>
        <taxon>Dendrobiinae</taxon>
        <taxon>Dendrobium</taxon>
    </lineage>
</organism>
<dbReference type="Pfam" id="PF22962">
    <property type="entry name" value="Ig_NUP210_7th"/>
    <property type="match status" value="1"/>
</dbReference>
<dbReference type="PANTHER" id="PTHR23019">
    <property type="entry name" value="NUCLEAR PORE MEMBRANE GLYCOPROTEIN GP210-RELATED"/>
    <property type="match status" value="1"/>
</dbReference>
<dbReference type="InterPro" id="IPR045197">
    <property type="entry name" value="NUP210-like"/>
</dbReference>
<evidence type="ECO:0000259" key="1">
    <source>
        <dbReference type="Pfam" id="PF22962"/>
    </source>
</evidence>
<feature type="domain" description="NUP210 Ig-like" evidence="1">
    <location>
        <begin position="67"/>
        <end position="138"/>
    </location>
</feature>
<evidence type="ECO:0000313" key="3">
    <source>
        <dbReference type="Proteomes" id="UP000233837"/>
    </source>
</evidence>
<accession>A0A2I0WTY7</accession>
<keyword evidence="3" id="KW-1185">Reference proteome</keyword>
<reference evidence="2 3" key="2">
    <citation type="journal article" date="2017" name="Nature">
        <title>The Apostasia genome and the evolution of orchids.</title>
        <authorList>
            <person name="Zhang G.Q."/>
            <person name="Liu K.W."/>
            <person name="Li Z."/>
            <person name="Lohaus R."/>
            <person name="Hsiao Y.Y."/>
            <person name="Niu S.C."/>
            <person name="Wang J.Y."/>
            <person name="Lin Y.C."/>
            <person name="Xu Q."/>
            <person name="Chen L.J."/>
            <person name="Yoshida K."/>
            <person name="Fujiwara S."/>
            <person name="Wang Z.W."/>
            <person name="Zhang Y.Q."/>
            <person name="Mitsuda N."/>
            <person name="Wang M."/>
            <person name="Liu G.H."/>
            <person name="Pecoraro L."/>
            <person name="Huang H.X."/>
            <person name="Xiao X.J."/>
            <person name="Lin M."/>
            <person name="Wu X.Y."/>
            <person name="Wu W.L."/>
            <person name="Chen Y.Y."/>
            <person name="Chang S.B."/>
            <person name="Sakamoto S."/>
            <person name="Ohme-Takagi M."/>
            <person name="Yagi M."/>
            <person name="Zeng S.J."/>
            <person name="Shen C.Y."/>
            <person name="Yeh C.M."/>
            <person name="Luo Y.B."/>
            <person name="Tsai W.C."/>
            <person name="Van de Peer Y."/>
            <person name="Liu Z.J."/>
        </authorList>
    </citation>
    <scope>NUCLEOTIDE SEQUENCE [LARGE SCALE GENOMIC DNA]</scope>
    <source>
        <tissue evidence="2">The whole plant</tissue>
    </source>
</reference>
<name>A0A2I0WTY7_9ASPA</name>
<proteinExistence type="predicted"/>
<dbReference type="Proteomes" id="UP000233837">
    <property type="component" value="Unassembled WGS sequence"/>
</dbReference>
<protein>
    <recommendedName>
        <fullName evidence="1">NUP210 Ig-like domain-containing protein</fullName>
    </recommendedName>
</protein>
<reference evidence="2 3" key="1">
    <citation type="journal article" date="2016" name="Sci. Rep.">
        <title>The Dendrobium catenatum Lindl. genome sequence provides insights into polysaccharide synthase, floral development and adaptive evolution.</title>
        <authorList>
            <person name="Zhang G.Q."/>
            <person name="Xu Q."/>
            <person name="Bian C."/>
            <person name="Tsai W.C."/>
            <person name="Yeh C.M."/>
            <person name="Liu K.W."/>
            <person name="Yoshida K."/>
            <person name="Zhang L.S."/>
            <person name="Chang S.B."/>
            <person name="Chen F."/>
            <person name="Shi Y."/>
            <person name="Su Y.Y."/>
            <person name="Zhang Y.Q."/>
            <person name="Chen L.J."/>
            <person name="Yin Y."/>
            <person name="Lin M."/>
            <person name="Huang H."/>
            <person name="Deng H."/>
            <person name="Wang Z.W."/>
            <person name="Zhu S.L."/>
            <person name="Zhao X."/>
            <person name="Deng C."/>
            <person name="Niu S.C."/>
            <person name="Huang J."/>
            <person name="Wang M."/>
            <person name="Liu G.H."/>
            <person name="Yang H.J."/>
            <person name="Xiao X.J."/>
            <person name="Hsiao Y.Y."/>
            <person name="Wu W.L."/>
            <person name="Chen Y.Y."/>
            <person name="Mitsuda N."/>
            <person name="Ohme-Takagi M."/>
            <person name="Luo Y.B."/>
            <person name="Van de Peer Y."/>
            <person name="Liu Z.J."/>
        </authorList>
    </citation>
    <scope>NUCLEOTIDE SEQUENCE [LARGE SCALE GENOMIC DNA]</scope>
    <source>
        <tissue evidence="2">The whole plant</tissue>
    </source>
</reference>
<evidence type="ECO:0000313" key="2">
    <source>
        <dbReference type="EMBL" id="PKU79132.1"/>
    </source>
</evidence>